<dbReference type="InterPro" id="IPR027417">
    <property type="entry name" value="P-loop_NTPase"/>
</dbReference>
<feature type="transmembrane region" description="Helical" evidence="8">
    <location>
        <begin position="223"/>
        <end position="246"/>
    </location>
</feature>
<keyword evidence="4" id="KW-0547">Nucleotide-binding</keyword>
<reference evidence="11 12" key="1">
    <citation type="journal article" date="2011" name="J. Bacteriol.">
        <title>Genome sequence of Brevibacillus laterosporus LMG 15441, a pathogen of invertebrates.</title>
        <authorList>
            <person name="Djukic M."/>
            <person name="Poehlein A."/>
            <person name="Thurmer A."/>
            <person name="Daniel R."/>
        </authorList>
    </citation>
    <scope>NUCLEOTIDE SEQUENCE [LARGE SCALE GENOMIC DNA]</scope>
    <source>
        <strain evidence="11 12">LMG 15441</strain>
    </source>
</reference>
<dbReference type="EC" id="3.6.3.-" evidence="11"/>
<accession>A0A075R881</accession>
<dbReference type="GO" id="GO:0016887">
    <property type="term" value="F:ATP hydrolysis activity"/>
    <property type="evidence" value="ECO:0007669"/>
    <property type="project" value="InterPro"/>
</dbReference>
<dbReference type="RefSeq" id="WP_003334163.1">
    <property type="nucleotide sequence ID" value="NZ_CP007806.1"/>
</dbReference>
<sequence length="673" mass="76919">MGRPSKRLWQYALQFKKTLILALTMLSLAVVADLMGPILVKQMIDVHIRGIEYSWYQSEQGSEAVPYRGQYIKRSDHWGPDEQKGKEVRILQIGREYYFIDQPIAFDGERTFENGVILIQKGSDKAMYPAEKLTSAEVFALYKPEVQPLIALCLIYFGLLAVISLLLYVKKYWLQISANQIIQKMRVDVFDHIQRLPIQYFDNLPAGKVVARVTNDTEAIRDLYLTVLSNFFTGIIYITGILVAMFLLDPMLGALCLVIIPILVVWIYVYRYFASRFNHVIRARISDINGMINESIQGMAIIQAFRRQRETKEEFEELNYDHFKYQNKLLLLNSLTSHNLTNFLRIVGFALLLWYFGAQSLTLGNVLSLGMMYAFLEYIVRLFNPISGIVNQLPQLEQALVGAERVFELIDESGIPVTDGKMDRYRGNVKFENVWFAYKDEEYVLKNISFEAKEGQTIALVGHTGSGKSSIMNILFRFYDFDKGKVTIDGKEIQEWPKQYVRQHMGIVLQEPFLFTGTIASNVSLGDPNISRERIEKALDDVGARQLFAHLSKGYDEPVVEKGSTLSAGQRQIVSFARALAFDPAILILDEATASIDTETESIIQKALDVVKRGRTTFIIAHRLSTIRQADCILVLDRGEIVERGNHDELMQIKGKYYQMYQLQQGETQEIGV</sequence>
<dbReference type="Gene3D" id="1.20.1560.10">
    <property type="entry name" value="ABC transporter type 1, transmembrane domain"/>
    <property type="match status" value="1"/>
</dbReference>
<evidence type="ECO:0000256" key="7">
    <source>
        <dbReference type="ARBA" id="ARBA00023136"/>
    </source>
</evidence>
<evidence type="ECO:0000256" key="2">
    <source>
        <dbReference type="ARBA" id="ARBA00022448"/>
    </source>
</evidence>
<feature type="transmembrane region" description="Helical" evidence="8">
    <location>
        <begin position="20"/>
        <end position="40"/>
    </location>
</feature>
<evidence type="ECO:0000313" key="11">
    <source>
        <dbReference type="EMBL" id="AIG28772.1"/>
    </source>
</evidence>
<proteinExistence type="predicted"/>
<keyword evidence="5 11" id="KW-0067">ATP-binding</keyword>
<dbReference type="STRING" id="1042163.BRLA_c045080"/>
<dbReference type="PROSITE" id="PS50893">
    <property type="entry name" value="ABC_TRANSPORTER_2"/>
    <property type="match status" value="1"/>
</dbReference>
<feature type="transmembrane region" description="Helical" evidence="8">
    <location>
        <begin position="252"/>
        <end position="274"/>
    </location>
</feature>
<dbReference type="KEGG" id="blr:BRLA_c045080"/>
<dbReference type="SUPFAM" id="SSF52540">
    <property type="entry name" value="P-loop containing nucleoside triphosphate hydrolases"/>
    <property type="match status" value="1"/>
</dbReference>
<dbReference type="InterPro" id="IPR011527">
    <property type="entry name" value="ABC1_TM_dom"/>
</dbReference>
<evidence type="ECO:0000259" key="9">
    <source>
        <dbReference type="PROSITE" id="PS50893"/>
    </source>
</evidence>
<dbReference type="PROSITE" id="PS50929">
    <property type="entry name" value="ABC_TM1F"/>
    <property type="match status" value="1"/>
</dbReference>
<dbReference type="InterPro" id="IPR003439">
    <property type="entry name" value="ABC_transporter-like_ATP-bd"/>
</dbReference>
<dbReference type="SMART" id="SM00382">
    <property type="entry name" value="AAA"/>
    <property type="match status" value="1"/>
</dbReference>
<organism evidence="11 12">
    <name type="scientific">Brevibacillus laterosporus LMG 15441</name>
    <dbReference type="NCBI Taxonomy" id="1042163"/>
    <lineage>
        <taxon>Bacteria</taxon>
        <taxon>Bacillati</taxon>
        <taxon>Bacillota</taxon>
        <taxon>Bacilli</taxon>
        <taxon>Bacillales</taxon>
        <taxon>Paenibacillaceae</taxon>
        <taxon>Brevibacillus</taxon>
    </lineage>
</organism>
<keyword evidence="7 8" id="KW-0472">Membrane</keyword>
<dbReference type="SUPFAM" id="SSF90123">
    <property type="entry name" value="ABC transporter transmembrane region"/>
    <property type="match status" value="1"/>
</dbReference>
<evidence type="ECO:0000313" key="12">
    <source>
        <dbReference type="Proteomes" id="UP000005850"/>
    </source>
</evidence>
<feature type="domain" description="ABC transporter" evidence="9">
    <location>
        <begin position="429"/>
        <end position="663"/>
    </location>
</feature>
<evidence type="ECO:0000259" key="10">
    <source>
        <dbReference type="PROSITE" id="PS50929"/>
    </source>
</evidence>
<evidence type="ECO:0000256" key="3">
    <source>
        <dbReference type="ARBA" id="ARBA00022692"/>
    </source>
</evidence>
<dbReference type="CDD" id="cd03254">
    <property type="entry name" value="ABCC_Glucan_exporter_like"/>
    <property type="match status" value="1"/>
</dbReference>
<keyword evidence="3 8" id="KW-0812">Transmembrane</keyword>
<dbReference type="PANTHER" id="PTHR24221">
    <property type="entry name" value="ATP-BINDING CASSETTE SUB-FAMILY B"/>
    <property type="match status" value="1"/>
</dbReference>
<dbReference type="FunFam" id="3.40.50.300:FF:000287">
    <property type="entry name" value="Multidrug ABC transporter ATP-binding protein"/>
    <property type="match status" value="1"/>
</dbReference>
<dbReference type="GO" id="GO:0005524">
    <property type="term" value="F:ATP binding"/>
    <property type="evidence" value="ECO:0007669"/>
    <property type="project" value="UniProtKB-KW"/>
</dbReference>
<dbReference type="eggNOG" id="COG1132">
    <property type="taxonomic scope" value="Bacteria"/>
</dbReference>
<dbReference type="Pfam" id="PF00664">
    <property type="entry name" value="ABC_membrane"/>
    <property type="match status" value="1"/>
</dbReference>
<dbReference type="InterPro" id="IPR036640">
    <property type="entry name" value="ABC1_TM_sf"/>
</dbReference>
<dbReference type="AlphaFoldDB" id="A0A075R881"/>
<dbReference type="InterPro" id="IPR039421">
    <property type="entry name" value="Type_1_exporter"/>
</dbReference>
<comment type="subcellular location">
    <subcellularLocation>
        <location evidence="1">Cell membrane</location>
        <topology evidence="1">Multi-pass membrane protein</topology>
    </subcellularLocation>
</comment>
<feature type="transmembrane region" description="Helical" evidence="8">
    <location>
        <begin position="149"/>
        <end position="169"/>
    </location>
</feature>
<dbReference type="GO" id="GO:0005886">
    <property type="term" value="C:plasma membrane"/>
    <property type="evidence" value="ECO:0007669"/>
    <property type="project" value="UniProtKB-SubCell"/>
</dbReference>
<dbReference type="PANTHER" id="PTHR24221:SF430">
    <property type="entry name" value="MULTIDRUG RESISTANCE ABC TRANSPORTER ATP-BINDING_PERMEASE PROTEIN YHEH-RELATED"/>
    <property type="match status" value="1"/>
</dbReference>
<evidence type="ECO:0000256" key="4">
    <source>
        <dbReference type="ARBA" id="ARBA00022741"/>
    </source>
</evidence>
<dbReference type="GO" id="GO:0034040">
    <property type="term" value="F:ATPase-coupled lipid transmembrane transporter activity"/>
    <property type="evidence" value="ECO:0007669"/>
    <property type="project" value="TreeGrafter"/>
</dbReference>
<dbReference type="HOGENOM" id="CLU_000604_84_7_9"/>
<dbReference type="Pfam" id="PF00005">
    <property type="entry name" value="ABC_tran"/>
    <property type="match status" value="1"/>
</dbReference>
<dbReference type="EMBL" id="CP007806">
    <property type="protein sequence ID" value="AIG28772.1"/>
    <property type="molecule type" value="Genomic_DNA"/>
</dbReference>
<keyword evidence="2" id="KW-0813">Transport</keyword>
<evidence type="ECO:0000256" key="5">
    <source>
        <dbReference type="ARBA" id="ARBA00022840"/>
    </source>
</evidence>
<dbReference type="InterPro" id="IPR003593">
    <property type="entry name" value="AAA+_ATPase"/>
</dbReference>
<name>A0A075R881_BRELA</name>
<evidence type="ECO:0000256" key="6">
    <source>
        <dbReference type="ARBA" id="ARBA00022989"/>
    </source>
</evidence>
<feature type="domain" description="ABC transmembrane type-1" evidence="10">
    <location>
        <begin position="20"/>
        <end position="398"/>
    </location>
</feature>
<keyword evidence="12" id="KW-1185">Reference proteome</keyword>
<keyword evidence="6 8" id="KW-1133">Transmembrane helix</keyword>
<gene>
    <name evidence="11" type="primary">yheH_2</name>
    <name evidence="11" type="ORF">BRLA_c045080</name>
</gene>
<protein>
    <submittedName>
        <fullName evidence="11">Putative multidrug resistance ABC transporter ATP-binding/permease protein YheH</fullName>
        <ecNumber evidence="11">3.6.3.-</ecNumber>
    </submittedName>
</protein>
<dbReference type="CDD" id="cd18544">
    <property type="entry name" value="ABC_6TM_TmrA_like"/>
    <property type="match status" value="1"/>
</dbReference>
<evidence type="ECO:0000256" key="8">
    <source>
        <dbReference type="SAM" id="Phobius"/>
    </source>
</evidence>
<evidence type="ECO:0000256" key="1">
    <source>
        <dbReference type="ARBA" id="ARBA00004651"/>
    </source>
</evidence>
<dbReference type="Proteomes" id="UP000005850">
    <property type="component" value="Chromosome"/>
</dbReference>
<dbReference type="Gene3D" id="3.40.50.300">
    <property type="entry name" value="P-loop containing nucleotide triphosphate hydrolases"/>
    <property type="match status" value="1"/>
</dbReference>
<keyword evidence="11" id="KW-0378">Hydrolase</keyword>
<dbReference type="GO" id="GO:0140359">
    <property type="term" value="F:ABC-type transporter activity"/>
    <property type="evidence" value="ECO:0007669"/>
    <property type="project" value="InterPro"/>
</dbReference>